<reference evidence="2" key="1">
    <citation type="submission" date="2014-12" db="EMBL/GenBank/DDBJ databases">
        <title>Insight into the proteome of Arion vulgaris.</title>
        <authorList>
            <person name="Aradska J."/>
            <person name="Bulat T."/>
            <person name="Smidak R."/>
            <person name="Sarate P."/>
            <person name="Gangsoo J."/>
            <person name="Sialana F."/>
            <person name="Bilban M."/>
            <person name="Lubec G."/>
        </authorList>
    </citation>
    <scope>NUCLEOTIDE SEQUENCE</scope>
    <source>
        <tissue evidence="2">Skin</tissue>
    </source>
</reference>
<dbReference type="AlphaFoldDB" id="A0A0B6ZS46"/>
<feature type="non-terminal residue" evidence="2">
    <location>
        <position position="56"/>
    </location>
</feature>
<feature type="transmembrane region" description="Helical" evidence="1">
    <location>
        <begin position="12"/>
        <end position="34"/>
    </location>
</feature>
<evidence type="ECO:0000256" key="1">
    <source>
        <dbReference type="SAM" id="Phobius"/>
    </source>
</evidence>
<accession>A0A0B6ZS46</accession>
<dbReference type="EMBL" id="HACG01024569">
    <property type="protein sequence ID" value="CEK71434.1"/>
    <property type="molecule type" value="Transcribed_RNA"/>
</dbReference>
<organism evidence="2">
    <name type="scientific">Arion vulgaris</name>
    <dbReference type="NCBI Taxonomy" id="1028688"/>
    <lineage>
        <taxon>Eukaryota</taxon>
        <taxon>Metazoa</taxon>
        <taxon>Spiralia</taxon>
        <taxon>Lophotrochozoa</taxon>
        <taxon>Mollusca</taxon>
        <taxon>Gastropoda</taxon>
        <taxon>Heterobranchia</taxon>
        <taxon>Euthyneura</taxon>
        <taxon>Panpulmonata</taxon>
        <taxon>Eupulmonata</taxon>
        <taxon>Stylommatophora</taxon>
        <taxon>Helicina</taxon>
        <taxon>Arionoidea</taxon>
        <taxon>Arionidae</taxon>
        <taxon>Arion</taxon>
    </lineage>
</organism>
<keyword evidence="1" id="KW-0812">Transmembrane</keyword>
<keyword evidence="1" id="KW-0472">Membrane</keyword>
<sequence>MVLQYKLFAGCLIFFHLGQECFVVLIISLSLLMLRTSTNAHHSSVLIHLLYYVPAV</sequence>
<name>A0A0B6ZS46_9EUPU</name>
<gene>
    <name evidence="2" type="primary">ORF78349</name>
</gene>
<evidence type="ECO:0000313" key="2">
    <source>
        <dbReference type="EMBL" id="CEK71434.1"/>
    </source>
</evidence>
<proteinExistence type="predicted"/>
<protein>
    <submittedName>
        <fullName evidence="2">Uncharacterized protein</fullName>
    </submittedName>
</protein>
<keyword evidence="1" id="KW-1133">Transmembrane helix</keyword>